<keyword evidence="2" id="KW-1185">Reference proteome</keyword>
<organism evidence="1 2">
    <name type="scientific">Bauhinia variegata</name>
    <name type="common">Purple orchid tree</name>
    <name type="synonym">Phanera variegata</name>
    <dbReference type="NCBI Taxonomy" id="167791"/>
    <lineage>
        <taxon>Eukaryota</taxon>
        <taxon>Viridiplantae</taxon>
        <taxon>Streptophyta</taxon>
        <taxon>Embryophyta</taxon>
        <taxon>Tracheophyta</taxon>
        <taxon>Spermatophyta</taxon>
        <taxon>Magnoliopsida</taxon>
        <taxon>eudicotyledons</taxon>
        <taxon>Gunneridae</taxon>
        <taxon>Pentapetalae</taxon>
        <taxon>rosids</taxon>
        <taxon>fabids</taxon>
        <taxon>Fabales</taxon>
        <taxon>Fabaceae</taxon>
        <taxon>Cercidoideae</taxon>
        <taxon>Cercideae</taxon>
        <taxon>Bauhiniinae</taxon>
        <taxon>Bauhinia</taxon>
    </lineage>
</organism>
<dbReference type="EMBL" id="CM039428">
    <property type="protein sequence ID" value="KAI4352102.1"/>
    <property type="molecule type" value="Genomic_DNA"/>
</dbReference>
<protein>
    <submittedName>
        <fullName evidence="1">Uncharacterized protein</fullName>
    </submittedName>
</protein>
<evidence type="ECO:0000313" key="1">
    <source>
        <dbReference type="EMBL" id="KAI4352102.1"/>
    </source>
</evidence>
<accession>A0ACB9PU57</accession>
<evidence type="ECO:0000313" key="2">
    <source>
        <dbReference type="Proteomes" id="UP000828941"/>
    </source>
</evidence>
<name>A0ACB9PU57_BAUVA</name>
<reference evidence="1 2" key="1">
    <citation type="journal article" date="2022" name="DNA Res.">
        <title>Chromosomal-level genome assembly of the orchid tree Bauhinia variegata (Leguminosae; Cercidoideae) supports the allotetraploid origin hypothesis of Bauhinia.</title>
        <authorList>
            <person name="Zhong Y."/>
            <person name="Chen Y."/>
            <person name="Zheng D."/>
            <person name="Pang J."/>
            <person name="Liu Y."/>
            <person name="Luo S."/>
            <person name="Meng S."/>
            <person name="Qian L."/>
            <person name="Wei D."/>
            <person name="Dai S."/>
            <person name="Zhou R."/>
        </authorList>
    </citation>
    <scope>NUCLEOTIDE SEQUENCE [LARGE SCALE GENOMIC DNA]</scope>
    <source>
        <strain evidence="1">BV-YZ2020</strain>
    </source>
</reference>
<dbReference type="Proteomes" id="UP000828941">
    <property type="component" value="Chromosome 3"/>
</dbReference>
<proteinExistence type="predicted"/>
<sequence length="66" mass="7245">MALILFASEYYHSRAVKYQAAIPAKFASKATSETFKSGTVVQEQTRKTPSGPSPIGNLHPPPQHKF</sequence>
<gene>
    <name evidence="1" type="ORF">L6164_006387</name>
</gene>
<comment type="caution">
    <text evidence="1">The sequence shown here is derived from an EMBL/GenBank/DDBJ whole genome shotgun (WGS) entry which is preliminary data.</text>
</comment>